<gene>
    <name evidence="4" type="ORF">SAMN04487942_1300</name>
</gene>
<keyword evidence="5" id="KW-1185">Reference proteome</keyword>
<evidence type="ECO:0000256" key="1">
    <source>
        <dbReference type="ARBA" id="ARBA00007689"/>
    </source>
</evidence>
<reference evidence="5" key="1">
    <citation type="submission" date="2016-10" db="EMBL/GenBank/DDBJ databases">
        <authorList>
            <person name="Varghese N."/>
            <person name="Submissions S."/>
        </authorList>
    </citation>
    <scope>NUCLEOTIDE SEQUENCE [LARGE SCALE GENOMIC DNA]</scope>
    <source>
        <strain evidence="5">CGMCC 1.8704</strain>
    </source>
</reference>
<dbReference type="EMBL" id="FODN01000002">
    <property type="protein sequence ID" value="SEN95497.1"/>
    <property type="molecule type" value="Genomic_DNA"/>
</dbReference>
<protein>
    <submittedName>
        <fullName evidence="4">Uncharacterized conserved protein YciI, contains a putative active-site phosphohistidine</fullName>
    </submittedName>
</protein>
<feature type="chain" id="PRO_5011588187" evidence="2">
    <location>
        <begin position="20"/>
        <end position="152"/>
    </location>
</feature>
<dbReference type="InterPro" id="IPR011008">
    <property type="entry name" value="Dimeric_a/b-barrel"/>
</dbReference>
<feature type="domain" description="YCII-related" evidence="3">
    <location>
        <begin position="48"/>
        <end position="125"/>
    </location>
</feature>
<feature type="signal peptide" evidence="2">
    <location>
        <begin position="1"/>
        <end position="19"/>
    </location>
</feature>
<dbReference type="Gene3D" id="3.30.70.1060">
    <property type="entry name" value="Dimeric alpha+beta barrel"/>
    <property type="match status" value="1"/>
</dbReference>
<dbReference type="Pfam" id="PF03795">
    <property type="entry name" value="YCII"/>
    <property type="match status" value="1"/>
</dbReference>
<proteinExistence type="inferred from homology"/>
<name>A0A1H8KRI5_9FLAO</name>
<dbReference type="RefSeq" id="WP_091166837.1">
    <property type="nucleotide sequence ID" value="NZ_CBCSFM010000003.1"/>
</dbReference>
<keyword evidence="2" id="KW-0732">Signal</keyword>
<accession>A0A1H8KRI5</accession>
<dbReference type="OrthoDB" id="8481699at2"/>
<dbReference type="InterPro" id="IPR005545">
    <property type="entry name" value="YCII"/>
</dbReference>
<comment type="similarity">
    <text evidence="1">Belongs to the YciI family.</text>
</comment>
<evidence type="ECO:0000256" key="2">
    <source>
        <dbReference type="SAM" id="SignalP"/>
    </source>
</evidence>
<dbReference type="AlphaFoldDB" id="A0A1H8KRI5"/>
<dbReference type="Proteomes" id="UP000198657">
    <property type="component" value="Unassembled WGS sequence"/>
</dbReference>
<evidence type="ECO:0000313" key="4">
    <source>
        <dbReference type="EMBL" id="SEN95497.1"/>
    </source>
</evidence>
<dbReference type="STRING" id="604089.SAMN04487942_1300"/>
<dbReference type="SUPFAM" id="SSF54909">
    <property type="entry name" value="Dimeric alpha+beta barrel"/>
    <property type="match status" value="1"/>
</dbReference>
<evidence type="ECO:0000313" key="5">
    <source>
        <dbReference type="Proteomes" id="UP000198657"/>
    </source>
</evidence>
<evidence type="ECO:0000259" key="3">
    <source>
        <dbReference type="Pfam" id="PF03795"/>
    </source>
</evidence>
<organism evidence="4 5">
    <name type="scientific">Flavobacterium sinopsychrotolerans</name>
    <dbReference type="NCBI Taxonomy" id="604089"/>
    <lineage>
        <taxon>Bacteria</taxon>
        <taxon>Pseudomonadati</taxon>
        <taxon>Bacteroidota</taxon>
        <taxon>Flavobacteriia</taxon>
        <taxon>Flavobacteriales</taxon>
        <taxon>Flavobacteriaceae</taxon>
        <taxon>Flavobacterium</taxon>
    </lineage>
</organism>
<sequence length="152" mass="16989">MKKSIFLLVLLCFSTTIFSQENTPTFDEKLAKSLNADKYGMKKYVFCLLKTGTNTTATKEETQKLFEGHMANISKLAVEGKLVVAGPFMKNDKNYRGIYIFNASSIEEAKTFVATDPAVQSKLLEAELTLWYGSAALQETLKIHSKIAKTKM</sequence>